<protein>
    <submittedName>
        <fullName evidence="2">Uncharacterized protein</fullName>
    </submittedName>
</protein>
<evidence type="ECO:0000313" key="3">
    <source>
        <dbReference type="Proteomes" id="UP000571183"/>
    </source>
</evidence>
<proteinExistence type="predicted"/>
<name>A0A840DRU8_9MICO</name>
<sequence>MSELERELHSEAERDTYEDPWAEYAAKYNDDSEEDYADETV</sequence>
<evidence type="ECO:0000313" key="2">
    <source>
        <dbReference type="EMBL" id="MBB4072249.1"/>
    </source>
</evidence>
<dbReference type="AlphaFoldDB" id="A0A840DRU8"/>
<dbReference type="EMBL" id="JACIFD010000024">
    <property type="protein sequence ID" value="MBB4072249.1"/>
    <property type="molecule type" value="Genomic_DNA"/>
</dbReference>
<evidence type="ECO:0000256" key="1">
    <source>
        <dbReference type="SAM" id="MobiDB-lite"/>
    </source>
</evidence>
<keyword evidence="3" id="KW-1185">Reference proteome</keyword>
<reference evidence="2" key="1">
    <citation type="submission" date="2020-08" db="EMBL/GenBank/DDBJ databases">
        <title>Sequencing the genomes of 1000 actinobacteria strains.</title>
        <authorList>
            <person name="Klenk H.-P."/>
        </authorList>
    </citation>
    <scope>NUCLEOTIDE SEQUENCE [LARGE SCALE GENOMIC DNA]</scope>
    <source>
        <strain evidence="2">DSM 27064</strain>
    </source>
</reference>
<feature type="compositionally biased region" description="Basic and acidic residues" evidence="1">
    <location>
        <begin position="1"/>
        <end position="17"/>
    </location>
</feature>
<dbReference type="Proteomes" id="UP000571183">
    <property type="component" value="Unassembled WGS sequence"/>
</dbReference>
<gene>
    <name evidence="2" type="ORF">F5897_001579</name>
</gene>
<feature type="region of interest" description="Disordered" evidence="1">
    <location>
        <begin position="1"/>
        <end position="41"/>
    </location>
</feature>
<accession>A0A840DRU8</accession>
<organism evidence="2 3">
    <name type="scientific">Canibacter oris</name>
    <dbReference type="NCBI Taxonomy" id="1365628"/>
    <lineage>
        <taxon>Bacteria</taxon>
        <taxon>Bacillati</taxon>
        <taxon>Actinomycetota</taxon>
        <taxon>Actinomycetes</taxon>
        <taxon>Micrococcales</taxon>
        <taxon>Microbacteriaceae</taxon>
        <taxon>Canibacter</taxon>
    </lineage>
</organism>
<feature type="compositionally biased region" description="Acidic residues" evidence="1">
    <location>
        <begin position="31"/>
        <end position="41"/>
    </location>
</feature>
<comment type="caution">
    <text evidence="2">The sequence shown here is derived from an EMBL/GenBank/DDBJ whole genome shotgun (WGS) entry which is preliminary data.</text>
</comment>